<name>A0A7D7NAQ9_9NEIS</name>
<keyword evidence="6" id="KW-0411">Iron-sulfur</keyword>
<dbReference type="RefSeq" id="WP_182122932.1">
    <property type="nucleotide sequence ID" value="NZ_CP059567.1"/>
</dbReference>
<evidence type="ECO:0000256" key="3">
    <source>
        <dbReference type="ARBA" id="ARBA00022723"/>
    </source>
</evidence>
<evidence type="ECO:0000256" key="2">
    <source>
        <dbReference type="ARBA" id="ARBA00022485"/>
    </source>
</evidence>
<keyword evidence="7" id="KW-1133">Transmembrane helix</keyword>
<dbReference type="Pfam" id="PF13746">
    <property type="entry name" value="Fer4_18"/>
    <property type="match status" value="1"/>
</dbReference>
<dbReference type="Proteomes" id="UP000514752">
    <property type="component" value="Chromosome"/>
</dbReference>
<dbReference type="Gene3D" id="1.10.1060.10">
    <property type="entry name" value="Alpha-helical ferredoxin"/>
    <property type="match status" value="1"/>
</dbReference>
<feature type="domain" description="4Fe-4S ferredoxin-type" evidence="8">
    <location>
        <begin position="259"/>
        <end position="287"/>
    </location>
</feature>
<dbReference type="InterPro" id="IPR032879">
    <property type="entry name" value="FixG_C"/>
</dbReference>
<feature type="transmembrane region" description="Helical" evidence="7">
    <location>
        <begin position="34"/>
        <end position="52"/>
    </location>
</feature>
<feature type="transmembrane region" description="Helical" evidence="7">
    <location>
        <begin position="342"/>
        <end position="362"/>
    </location>
</feature>
<dbReference type="Pfam" id="PF12801">
    <property type="entry name" value="Fer4_5"/>
    <property type="match status" value="1"/>
</dbReference>
<dbReference type="EMBL" id="CP059567">
    <property type="protein sequence ID" value="QMT41397.1"/>
    <property type="molecule type" value="Genomic_DNA"/>
</dbReference>
<dbReference type="GO" id="GO:0051539">
    <property type="term" value="F:4 iron, 4 sulfur cluster binding"/>
    <property type="evidence" value="ECO:0007669"/>
    <property type="project" value="UniProtKB-KW"/>
</dbReference>
<feature type="transmembrane region" description="Helical" evidence="7">
    <location>
        <begin position="72"/>
        <end position="101"/>
    </location>
</feature>
<keyword evidence="4" id="KW-0249">Electron transport</keyword>
<keyword evidence="5" id="KW-0408">Iron</keyword>
<dbReference type="PROSITE" id="PS51379">
    <property type="entry name" value="4FE4S_FER_2"/>
    <property type="match status" value="1"/>
</dbReference>
<dbReference type="Pfam" id="PF11614">
    <property type="entry name" value="FixG_C"/>
    <property type="match status" value="1"/>
</dbReference>
<evidence type="ECO:0000256" key="7">
    <source>
        <dbReference type="SAM" id="Phobius"/>
    </source>
</evidence>
<keyword evidence="1" id="KW-0813">Transport</keyword>
<dbReference type="InterPro" id="IPR017896">
    <property type="entry name" value="4Fe4S_Fe-S-bd"/>
</dbReference>
<dbReference type="InterPro" id="IPR009051">
    <property type="entry name" value="Helical_ferredxn"/>
</dbReference>
<dbReference type="PANTHER" id="PTHR30176:SF3">
    <property type="entry name" value="FERREDOXIN-TYPE PROTEIN NAPH"/>
    <property type="match status" value="1"/>
</dbReference>
<dbReference type="SUPFAM" id="SSF54862">
    <property type="entry name" value="4Fe-4S ferredoxins"/>
    <property type="match status" value="1"/>
</dbReference>
<keyword evidence="7" id="KW-0812">Transmembrane</keyword>
<protein>
    <submittedName>
        <fullName evidence="9">Cytochrome c oxidase accessory protein CcoG</fullName>
    </submittedName>
</protein>
<keyword evidence="2" id="KW-0004">4Fe-4S</keyword>
<evidence type="ECO:0000256" key="6">
    <source>
        <dbReference type="ARBA" id="ARBA00023014"/>
    </source>
</evidence>
<evidence type="ECO:0000256" key="5">
    <source>
        <dbReference type="ARBA" id="ARBA00023004"/>
    </source>
</evidence>
<keyword evidence="3" id="KW-0479">Metal-binding</keyword>
<proteinExistence type="predicted"/>
<dbReference type="InterPro" id="IPR051684">
    <property type="entry name" value="Electron_Trans/Redox"/>
</dbReference>
<dbReference type="KEGG" id="nsg:H3L94_05060"/>
<feature type="transmembrane region" description="Helical" evidence="7">
    <location>
        <begin position="157"/>
        <end position="176"/>
    </location>
</feature>
<dbReference type="NCBIfam" id="TIGR02745">
    <property type="entry name" value="ccoG_rdxA_fixG"/>
    <property type="match status" value="1"/>
</dbReference>
<dbReference type="FunFam" id="1.10.1060.10:FF:000015">
    <property type="entry name" value="Cytochrome c oxidase accessory protein CcoG"/>
    <property type="match status" value="1"/>
</dbReference>
<dbReference type="InterPro" id="IPR017900">
    <property type="entry name" value="4Fe4S_Fe_S_CS"/>
</dbReference>
<dbReference type="GO" id="GO:0046872">
    <property type="term" value="F:metal ion binding"/>
    <property type="evidence" value="ECO:0007669"/>
    <property type="project" value="UniProtKB-KW"/>
</dbReference>
<evidence type="ECO:0000313" key="10">
    <source>
        <dbReference type="Proteomes" id="UP000514752"/>
    </source>
</evidence>
<keyword evidence="7" id="KW-0472">Membrane</keyword>
<feature type="transmembrane region" description="Helical" evidence="7">
    <location>
        <begin position="188"/>
        <end position="207"/>
    </location>
</feature>
<reference evidence="9 10" key="1">
    <citation type="submission" date="2020-07" db="EMBL/GenBank/DDBJ databases">
        <title>Genomic diversity of species in the Neisseriaceae family.</title>
        <authorList>
            <person name="Vincent A.T."/>
            <person name="Bernet E."/>
            <person name="Veyrier F.J."/>
        </authorList>
    </citation>
    <scope>NUCLEOTIDE SEQUENCE [LARGE SCALE GENOMIC DNA]</scope>
    <source>
        <strain evidence="9 10">DSM 22244</strain>
    </source>
</reference>
<evidence type="ECO:0000313" key="9">
    <source>
        <dbReference type="EMBL" id="QMT41397.1"/>
    </source>
</evidence>
<dbReference type="GO" id="GO:0005886">
    <property type="term" value="C:plasma membrane"/>
    <property type="evidence" value="ECO:0007669"/>
    <property type="project" value="TreeGrafter"/>
</dbReference>
<dbReference type="InterPro" id="IPR013783">
    <property type="entry name" value="Ig-like_fold"/>
</dbReference>
<organism evidence="9 10">
    <name type="scientific">Neisseria shayeganii</name>
    <dbReference type="NCBI Taxonomy" id="607712"/>
    <lineage>
        <taxon>Bacteria</taxon>
        <taxon>Pseudomonadati</taxon>
        <taxon>Pseudomonadota</taxon>
        <taxon>Betaproteobacteria</taxon>
        <taxon>Neisseriales</taxon>
        <taxon>Neisseriaceae</taxon>
        <taxon>Neisseria</taxon>
    </lineage>
</organism>
<dbReference type="PANTHER" id="PTHR30176">
    <property type="entry name" value="FERREDOXIN-TYPE PROTEIN NAPH"/>
    <property type="match status" value="1"/>
</dbReference>
<dbReference type="PROSITE" id="PS00198">
    <property type="entry name" value="4FE4S_FER_1"/>
    <property type="match status" value="1"/>
</dbReference>
<dbReference type="Gene3D" id="2.60.40.10">
    <property type="entry name" value="Immunoglobulins"/>
    <property type="match status" value="1"/>
</dbReference>
<evidence type="ECO:0000259" key="8">
    <source>
        <dbReference type="PROSITE" id="PS51379"/>
    </source>
</evidence>
<dbReference type="AlphaFoldDB" id="A0A7D7NAQ9"/>
<gene>
    <name evidence="9" type="primary">ccoG</name>
    <name evidence="9" type="ORF">H3L94_05060</name>
</gene>
<evidence type="ECO:0000256" key="4">
    <source>
        <dbReference type="ARBA" id="ARBA00022982"/>
    </source>
</evidence>
<accession>A0A7D7NAQ9</accession>
<evidence type="ECO:0000256" key="1">
    <source>
        <dbReference type="ARBA" id="ARBA00022448"/>
    </source>
</evidence>
<dbReference type="InterPro" id="IPR014116">
    <property type="entry name" value="Cyt_c_oxidase_cbb3_FixG"/>
</dbReference>
<sequence>MSQQPEQKTQPKEQVISLYQGSKRIHPKLAKGRFANWRILAVLVTQLVFYGIPWLMWGDRQAVWFDIPGRHFYIFGLTLVPGDLIYLTGILLLSAFGLFWWTTIAGRLWCGYACPQTVYTEIMLWIDHLVEGDRNKRLKLDKEPWNARKIRIKLTKYLLIFLVAAWTGITFAGWFVPIRELTANIFSLNFAAISGATLFAAAFYGFMTWLMGHIMREQVCLHMCPYARFQSAMFDHDTLIISYDTARGEPRGARKKNVSREETELGDCINCTMCVQVCPTGIDIRDGLQYQCIGCAACIDACDEIMDKMNYPRGLIRYTTEGALAKEYPESKIPSRLLRPRVVGYGAVLALVATGLIVSLFFRQTVRVDVIKDRGVMVRQNKEGWLENAYNLRIINASEDVKILTAEVEGLEDIKMSGLPADGLRLEGGQTLTVPVQVAVIPEYAEKGSNPIRFTFRYTDAQNPEDSSTISEKSTFIGE</sequence>